<gene>
    <name evidence="1" type="ORF">C1645_789171</name>
</gene>
<dbReference type="Proteomes" id="UP000265703">
    <property type="component" value="Unassembled WGS sequence"/>
</dbReference>
<proteinExistence type="predicted"/>
<dbReference type="AlphaFoldDB" id="A0A397S6K1"/>
<reference evidence="1 2" key="1">
    <citation type="submission" date="2018-06" db="EMBL/GenBank/DDBJ databases">
        <title>Comparative genomics reveals the genomic features of Rhizophagus irregularis, R. cerebriforme, R. diaphanum and Gigaspora rosea, and their symbiotic lifestyle signature.</title>
        <authorList>
            <person name="Morin E."/>
            <person name="San Clemente H."/>
            <person name="Chen E.C.H."/>
            <person name="De La Providencia I."/>
            <person name="Hainaut M."/>
            <person name="Kuo A."/>
            <person name="Kohler A."/>
            <person name="Murat C."/>
            <person name="Tang N."/>
            <person name="Roy S."/>
            <person name="Loubradou J."/>
            <person name="Henrissat B."/>
            <person name="Grigoriev I.V."/>
            <person name="Corradi N."/>
            <person name="Roux C."/>
            <person name="Martin F.M."/>
        </authorList>
    </citation>
    <scope>NUCLEOTIDE SEQUENCE [LARGE SCALE GENOMIC DNA]</scope>
    <source>
        <strain evidence="1 2">DAOM 227022</strain>
    </source>
</reference>
<organism evidence="1 2">
    <name type="scientific">Glomus cerebriforme</name>
    <dbReference type="NCBI Taxonomy" id="658196"/>
    <lineage>
        <taxon>Eukaryota</taxon>
        <taxon>Fungi</taxon>
        <taxon>Fungi incertae sedis</taxon>
        <taxon>Mucoromycota</taxon>
        <taxon>Glomeromycotina</taxon>
        <taxon>Glomeromycetes</taxon>
        <taxon>Glomerales</taxon>
        <taxon>Glomeraceae</taxon>
        <taxon>Glomus</taxon>
    </lineage>
</organism>
<sequence length="56" mass="6544">MKKIIVHSLISFKQKIVIEFALNKLVLSENFITKKDILVTKCQSHLKSHNSNIFKF</sequence>
<name>A0A397S6K1_9GLOM</name>
<protein>
    <submittedName>
        <fullName evidence="1">Uncharacterized protein</fullName>
    </submittedName>
</protein>
<evidence type="ECO:0000313" key="2">
    <source>
        <dbReference type="Proteomes" id="UP000265703"/>
    </source>
</evidence>
<keyword evidence="2" id="KW-1185">Reference proteome</keyword>
<accession>A0A397S6K1</accession>
<dbReference type="EMBL" id="QKYT01000714">
    <property type="protein sequence ID" value="RIA82010.1"/>
    <property type="molecule type" value="Genomic_DNA"/>
</dbReference>
<evidence type="ECO:0000313" key="1">
    <source>
        <dbReference type="EMBL" id="RIA82010.1"/>
    </source>
</evidence>
<comment type="caution">
    <text evidence="1">The sequence shown here is derived from an EMBL/GenBank/DDBJ whole genome shotgun (WGS) entry which is preliminary data.</text>
</comment>